<proteinExistence type="predicted"/>
<dbReference type="InterPro" id="IPR037523">
    <property type="entry name" value="VOC_core"/>
</dbReference>
<keyword evidence="3" id="KW-1185">Reference proteome</keyword>
<evidence type="ECO:0000313" key="2">
    <source>
        <dbReference type="EMBL" id="GBF50927.1"/>
    </source>
</evidence>
<dbReference type="RefSeq" id="WP_244594387.1">
    <property type="nucleotide sequence ID" value="NZ_BFBB01000007.1"/>
</dbReference>
<dbReference type="InterPro" id="IPR004360">
    <property type="entry name" value="Glyas_Fos-R_dOase_dom"/>
</dbReference>
<dbReference type="Proteomes" id="UP000245133">
    <property type="component" value="Unassembled WGS sequence"/>
</dbReference>
<accession>A0A2P2E202</accession>
<gene>
    <name evidence="2" type="ORF">LPTSP4_24550</name>
</gene>
<evidence type="ECO:0000313" key="3">
    <source>
        <dbReference type="Proteomes" id="UP000245133"/>
    </source>
</evidence>
<dbReference type="Gene3D" id="3.30.720.110">
    <property type="match status" value="1"/>
</dbReference>
<organism evidence="2 3">
    <name type="scientific">Leptospira ryugenii</name>
    <dbReference type="NCBI Taxonomy" id="1917863"/>
    <lineage>
        <taxon>Bacteria</taxon>
        <taxon>Pseudomonadati</taxon>
        <taxon>Spirochaetota</taxon>
        <taxon>Spirochaetia</taxon>
        <taxon>Leptospirales</taxon>
        <taxon>Leptospiraceae</taxon>
        <taxon>Leptospira</taxon>
    </lineage>
</organism>
<protein>
    <recommendedName>
        <fullName evidence="1">VOC domain-containing protein</fullName>
    </recommendedName>
</protein>
<dbReference type="SUPFAM" id="SSF54593">
    <property type="entry name" value="Glyoxalase/Bleomycin resistance protein/Dihydroxybiphenyl dioxygenase"/>
    <property type="match status" value="1"/>
</dbReference>
<dbReference type="AlphaFoldDB" id="A0A2P2E202"/>
<comment type="caution">
    <text evidence="2">The sequence shown here is derived from an EMBL/GenBank/DDBJ whole genome shotgun (WGS) entry which is preliminary data.</text>
</comment>
<reference evidence="2 3" key="1">
    <citation type="submission" date="2018-02" db="EMBL/GenBank/DDBJ databases">
        <title>Novel Leptospira species isolated from soil and water in Japan.</title>
        <authorList>
            <person name="Nakao R."/>
            <person name="Masuzawa T."/>
        </authorList>
    </citation>
    <scope>NUCLEOTIDE SEQUENCE [LARGE SCALE GENOMIC DNA]</scope>
    <source>
        <strain evidence="2 3">YH101</strain>
    </source>
</reference>
<dbReference type="PROSITE" id="PS51819">
    <property type="entry name" value="VOC"/>
    <property type="match status" value="1"/>
</dbReference>
<dbReference type="EMBL" id="BFBB01000007">
    <property type="protein sequence ID" value="GBF50927.1"/>
    <property type="molecule type" value="Genomic_DNA"/>
</dbReference>
<name>A0A2P2E202_9LEPT</name>
<sequence>MNPIVQNVRTSMSILMLCLSFTQCQKEKEIDGNPKTKAAGIIQTGIITDRLKETKDFYQKWLGWQVKFESEWFLLLSHPEVKDRELAFMLPNQVAVRKSYFQKSYTGQGIWLIIESDDIEALYKRMSEAGAPIDLPMTKEEWGDVHFTMLDPNGIGLDFVQKRE</sequence>
<dbReference type="Gene3D" id="3.30.720.120">
    <property type="match status" value="1"/>
</dbReference>
<feature type="domain" description="VOC" evidence="1">
    <location>
        <begin position="40"/>
        <end position="162"/>
    </location>
</feature>
<evidence type="ECO:0000259" key="1">
    <source>
        <dbReference type="PROSITE" id="PS51819"/>
    </source>
</evidence>
<dbReference type="Pfam" id="PF00903">
    <property type="entry name" value="Glyoxalase"/>
    <property type="match status" value="1"/>
</dbReference>
<dbReference type="InterPro" id="IPR029068">
    <property type="entry name" value="Glyas_Bleomycin-R_OHBP_Dase"/>
</dbReference>